<protein>
    <submittedName>
        <fullName evidence="2">Nucleotidyltransferase domain-containing protein</fullName>
    </submittedName>
</protein>
<evidence type="ECO:0000313" key="2">
    <source>
        <dbReference type="EMBL" id="HHR96299.1"/>
    </source>
</evidence>
<dbReference type="InterPro" id="IPR043519">
    <property type="entry name" value="NT_sf"/>
</dbReference>
<dbReference type="EMBL" id="DRUB01000107">
    <property type="protein sequence ID" value="HHR96299.1"/>
    <property type="molecule type" value="Genomic_DNA"/>
</dbReference>
<dbReference type="PANTHER" id="PTHR37030:SF1">
    <property type="entry name" value="NUCLEOTIDYLTRANSFERASE"/>
    <property type="match status" value="1"/>
</dbReference>
<proteinExistence type="predicted"/>
<dbReference type="GO" id="GO:0016740">
    <property type="term" value="F:transferase activity"/>
    <property type="evidence" value="ECO:0007669"/>
    <property type="project" value="UniProtKB-KW"/>
</dbReference>
<dbReference type="Pfam" id="PF18765">
    <property type="entry name" value="Polbeta"/>
    <property type="match status" value="1"/>
</dbReference>
<keyword evidence="2" id="KW-0808">Transferase</keyword>
<reference evidence="2" key="1">
    <citation type="journal article" date="2020" name="mSystems">
        <title>Genome- and Community-Level Interaction Insights into Carbon Utilization and Element Cycling Functions of Hydrothermarchaeota in Hydrothermal Sediment.</title>
        <authorList>
            <person name="Zhou Z."/>
            <person name="Liu Y."/>
            <person name="Xu W."/>
            <person name="Pan J."/>
            <person name="Luo Z.H."/>
            <person name="Li M."/>
        </authorList>
    </citation>
    <scope>NUCLEOTIDE SEQUENCE [LARGE SCALE GENOMIC DNA]</scope>
    <source>
        <strain evidence="2">SpSt-1</strain>
    </source>
</reference>
<sequence length="125" mass="15070">MSRITLIDLELESTANKKKYIEDIWIYLIKIRDICRRHDPTCRAIVFGSFVKKNMRCDSDIDVLLVTRYAEDPIYRGKIFRDITKEIGFDNPFEIHIATEKEYIELYRKFIDVYPRDRIKTMVKQ</sequence>
<feature type="domain" description="Polymerase beta nucleotidyltransferase" evidence="1">
    <location>
        <begin position="30"/>
        <end position="102"/>
    </location>
</feature>
<dbReference type="Gene3D" id="3.30.460.10">
    <property type="entry name" value="Beta Polymerase, domain 2"/>
    <property type="match status" value="1"/>
</dbReference>
<accession>A0A7C5Z0P4</accession>
<dbReference type="SUPFAM" id="SSF81301">
    <property type="entry name" value="Nucleotidyltransferase"/>
    <property type="match status" value="1"/>
</dbReference>
<dbReference type="InterPro" id="IPR041633">
    <property type="entry name" value="Polbeta"/>
</dbReference>
<dbReference type="PANTHER" id="PTHR37030">
    <property type="entry name" value="NUCLEOTIDYLTRANSFERASE"/>
    <property type="match status" value="1"/>
</dbReference>
<dbReference type="CDD" id="cd05403">
    <property type="entry name" value="NT_KNTase_like"/>
    <property type="match status" value="1"/>
</dbReference>
<gene>
    <name evidence="2" type="ORF">ENL47_05695</name>
</gene>
<name>A0A7C5Z0P4_9CREN</name>
<dbReference type="AlphaFoldDB" id="A0A7C5Z0P4"/>
<organism evidence="2">
    <name type="scientific">Ignisphaera aggregans</name>
    <dbReference type="NCBI Taxonomy" id="334771"/>
    <lineage>
        <taxon>Archaea</taxon>
        <taxon>Thermoproteota</taxon>
        <taxon>Thermoprotei</taxon>
        <taxon>Desulfurococcales</taxon>
        <taxon>Desulfurococcaceae</taxon>
        <taxon>Ignisphaera</taxon>
    </lineage>
</organism>
<evidence type="ECO:0000259" key="1">
    <source>
        <dbReference type="Pfam" id="PF18765"/>
    </source>
</evidence>
<comment type="caution">
    <text evidence="2">The sequence shown here is derived from an EMBL/GenBank/DDBJ whole genome shotgun (WGS) entry which is preliminary data.</text>
</comment>